<dbReference type="Proteomes" id="UP000308267">
    <property type="component" value="Unassembled WGS sequence"/>
</dbReference>
<proteinExistence type="predicted"/>
<keyword evidence="1" id="KW-0175">Coiled coil</keyword>
<feature type="compositionally biased region" description="Basic and acidic residues" evidence="2">
    <location>
        <begin position="50"/>
        <end position="61"/>
    </location>
</feature>
<evidence type="ECO:0000313" key="4">
    <source>
        <dbReference type="Proteomes" id="UP000308267"/>
    </source>
</evidence>
<feature type="compositionally biased region" description="Basic residues" evidence="2">
    <location>
        <begin position="1"/>
        <end position="11"/>
    </location>
</feature>
<reference evidence="3 4" key="1">
    <citation type="journal article" date="2019" name="BMC Genomics">
        <title>New insights from Opisthorchis felineus genome: update on genomics of the epidemiologically important liver flukes.</title>
        <authorList>
            <person name="Ershov N.I."/>
            <person name="Mordvinov V.A."/>
            <person name="Prokhortchouk E.B."/>
            <person name="Pakharukova M.Y."/>
            <person name="Gunbin K.V."/>
            <person name="Ustyantsev K."/>
            <person name="Genaev M.A."/>
            <person name="Blinov A.G."/>
            <person name="Mazur A."/>
            <person name="Boulygina E."/>
            <person name="Tsygankova S."/>
            <person name="Khrameeva E."/>
            <person name="Chekanov N."/>
            <person name="Fan G."/>
            <person name="Xiao A."/>
            <person name="Zhang H."/>
            <person name="Xu X."/>
            <person name="Yang H."/>
            <person name="Solovyev V."/>
            <person name="Lee S.M."/>
            <person name="Liu X."/>
            <person name="Afonnikov D.A."/>
            <person name="Skryabin K.G."/>
        </authorList>
    </citation>
    <scope>NUCLEOTIDE SEQUENCE [LARGE SCALE GENOMIC DNA]</scope>
    <source>
        <strain evidence="3">AK-0245</strain>
        <tissue evidence="3">Whole organism</tissue>
    </source>
</reference>
<accession>A0A4S2LZK8</accession>
<dbReference type="OrthoDB" id="6299962at2759"/>
<name>A0A4S2LZK8_OPIFE</name>
<comment type="caution">
    <text evidence="3">The sequence shown here is derived from an EMBL/GenBank/DDBJ whole genome shotgun (WGS) entry which is preliminary data.</text>
</comment>
<protein>
    <submittedName>
        <fullName evidence="3">Uncharacterized protein</fullName>
    </submittedName>
</protein>
<organism evidence="3 4">
    <name type="scientific">Opisthorchis felineus</name>
    <dbReference type="NCBI Taxonomy" id="147828"/>
    <lineage>
        <taxon>Eukaryota</taxon>
        <taxon>Metazoa</taxon>
        <taxon>Spiralia</taxon>
        <taxon>Lophotrochozoa</taxon>
        <taxon>Platyhelminthes</taxon>
        <taxon>Trematoda</taxon>
        <taxon>Digenea</taxon>
        <taxon>Opisthorchiida</taxon>
        <taxon>Opisthorchiata</taxon>
        <taxon>Opisthorchiidae</taxon>
        <taxon>Opisthorchis</taxon>
    </lineage>
</organism>
<evidence type="ECO:0000256" key="2">
    <source>
        <dbReference type="SAM" id="MobiDB-lite"/>
    </source>
</evidence>
<feature type="coiled-coil region" evidence="1">
    <location>
        <begin position="106"/>
        <end position="140"/>
    </location>
</feature>
<dbReference type="AlphaFoldDB" id="A0A4S2LZK8"/>
<dbReference type="EMBL" id="SJOL01006087">
    <property type="protein sequence ID" value="TGZ69362.1"/>
    <property type="molecule type" value="Genomic_DNA"/>
</dbReference>
<gene>
    <name evidence="3" type="ORF">CRM22_003784</name>
</gene>
<evidence type="ECO:0000313" key="3">
    <source>
        <dbReference type="EMBL" id="TGZ69362.1"/>
    </source>
</evidence>
<evidence type="ECO:0000256" key="1">
    <source>
        <dbReference type="SAM" id="Coils"/>
    </source>
</evidence>
<feature type="region of interest" description="Disordered" evidence="2">
    <location>
        <begin position="1"/>
        <end position="61"/>
    </location>
</feature>
<sequence>MTTTKPTKKKSTSSESETEDSSEEESEESDEESEVSEAQVAPGGRAQTTSKEKKSSLTESKSIEEVVDARMNSLLKELEQVKLWKTDMQATQEKLAENLTQCTKSVDEITRKLDQLSVKCRDAEERHEKLADLLKSVDERHSENWKGLKELVERNEATASAGSVHPILDESDKNLRNLKPTDVTDAVQMTAGLDQGAIQFISERMLEAKQMRFHELLKHINL</sequence>
<feature type="compositionally biased region" description="Acidic residues" evidence="2">
    <location>
        <begin position="16"/>
        <end position="35"/>
    </location>
</feature>
<keyword evidence="4" id="KW-1185">Reference proteome</keyword>